<dbReference type="PANTHER" id="PTHR42749:SF1">
    <property type="entry name" value="CELL SHAPE-DETERMINING PROTEIN MREB"/>
    <property type="match status" value="1"/>
</dbReference>
<dbReference type="PANTHER" id="PTHR42749">
    <property type="entry name" value="CELL SHAPE-DETERMINING PROTEIN MREB"/>
    <property type="match status" value="1"/>
</dbReference>
<dbReference type="SUPFAM" id="SSF53067">
    <property type="entry name" value="Actin-like ATPase domain"/>
    <property type="match status" value="1"/>
</dbReference>
<dbReference type="EMBL" id="PVQB02000059">
    <property type="protein sequence ID" value="KAF4344286.1"/>
    <property type="molecule type" value="Genomic_DNA"/>
</dbReference>
<evidence type="ECO:0000313" key="1">
    <source>
        <dbReference type="EMBL" id="KAF4344286.1"/>
    </source>
</evidence>
<dbReference type="Proteomes" id="UP000730481">
    <property type="component" value="Unassembled WGS sequence"/>
</dbReference>
<keyword evidence="2" id="KW-1185">Reference proteome</keyword>
<accession>A0A9P5ASQ9</accession>
<sequence length="622" mass="70174">MLCSHALSLHVSFFTQVTYLPTYLKVLFNLQIRQKTHFTIASGLVIGIDVGMSGTRVAYRSRGDDKVKTLLWGTISSEEKIPTKLFYNIHQHSSQLVGWGFDPPEVPSGTLEVQEWFKTDLGRDGVDQNKVKSLYKDYLTCLYEELSLRRFTPAMLGGIQFQKAIIRFLFSVPSTWSPDVVDTFALLVSDAGFGKIDSHTVGVSMTEPQAVAAFEICDKESSCRLQVDDHRGRSQATELKPVIGFNIGSAKIDQGFEAFAIGHLGNMQSFLEKDIKFVARSMSNSDSFQKYMKRFNTVDFDSSIGKVPFTKSCEDGTTPTLSEMAVHFTEDDMTRLFDEQIELMWERIRYYPDCLETVTPTDPATDLNYIILAGGLGSSSYVLSRLEELLAMTQSHLSNSTKLVKSRNARLAVCMGLVYYAGRIPDVFPQRLHRASFGIAAQAMAHEKSRFRDSLKRMLSNQSKGKGKESQVDWFVIKTATFDPEIQRTKRIWRVAIMSSSESDPLRLKSKGKVLERSHLLLLKQPAYINRYLFVDGRRHHRTIEVDLSRAPEVGKRESLARLHLAKKPNLKVDFIIEAHVTHTTVVFQCFDKNGNSAGESTRVSMESMDHDLDTSVAFPSQ</sequence>
<reference evidence="1" key="2">
    <citation type="submission" date="2020-02" db="EMBL/GenBank/DDBJ databases">
        <title>Identification and distribution of gene clusters putatively required for synthesis of sphingolipid metabolism inhibitors in phylogenetically diverse species of the filamentous fungus Fusarium.</title>
        <authorList>
            <person name="Kim H.-S."/>
            <person name="Busman M."/>
            <person name="Brown D.W."/>
            <person name="Divon H."/>
            <person name="Uhlig S."/>
            <person name="Proctor R.H."/>
        </authorList>
    </citation>
    <scope>NUCLEOTIDE SEQUENCE</scope>
    <source>
        <strain evidence="1">NRRL 25174</strain>
    </source>
</reference>
<comment type="caution">
    <text evidence="1">The sequence shown here is derived from an EMBL/GenBank/DDBJ whole genome shotgun (WGS) entry which is preliminary data.</text>
</comment>
<organism evidence="1 2">
    <name type="scientific">Fusarium beomiforme</name>
    <dbReference type="NCBI Taxonomy" id="44412"/>
    <lineage>
        <taxon>Eukaryota</taxon>
        <taxon>Fungi</taxon>
        <taxon>Dikarya</taxon>
        <taxon>Ascomycota</taxon>
        <taxon>Pezizomycotina</taxon>
        <taxon>Sordariomycetes</taxon>
        <taxon>Hypocreomycetidae</taxon>
        <taxon>Hypocreales</taxon>
        <taxon>Nectriaceae</taxon>
        <taxon>Fusarium</taxon>
        <taxon>Fusarium burgessii species complex</taxon>
    </lineage>
</organism>
<dbReference type="InterPro" id="IPR043129">
    <property type="entry name" value="ATPase_NBD"/>
</dbReference>
<protein>
    <recommendedName>
        <fullName evidence="3">Hsp70 protein</fullName>
    </recommendedName>
</protein>
<evidence type="ECO:0008006" key="3">
    <source>
        <dbReference type="Google" id="ProtNLM"/>
    </source>
</evidence>
<gene>
    <name evidence="1" type="ORF">FBEOM_1680</name>
</gene>
<dbReference type="AlphaFoldDB" id="A0A9P5ASQ9"/>
<proteinExistence type="predicted"/>
<evidence type="ECO:0000313" key="2">
    <source>
        <dbReference type="Proteomes" id="UP000730481"/>
    </source>
</evidence>
<dbReference type="CDD" id="cd10170">
    <property type="entry name" value="ASKHA_NBD_HSP70"/>
    <property type="match status" value="1"/>
</dbReference>
<reference evidence="1" key="1">
    <citation type="journal article" date="2017" name="Mycologia">
        <title>Fusarium algeriense, sp. nov., a novel toxigenic crown rot pathogen of durum wheat from Algeria is nested in the Fusarium burgessii species complex.</title>
        <authorList>
            <person name="Laraba I."/>
            <person name="Keddad A."/>
            <person name="Boureghda H."/>
            <person name="Abdallah N."/>
            <person name="Vaughan M.M."/>
            <person name="Proctor R.H."/>
            <person name="Busman M."/>
            <person name="O'Donnell K."/>
        </authorList>
    </citation>
    <scope>NUCLEOTIDE SEQUENCE</scope>
    <source>
        <strain evidence="1">NRRL 25174</strain>
    </source>
</reference>
<name>A0A9P5ASQ9_9HYPO</name>
<dbReference type="OrthoDB" id="2394218at2759"/>
<dbReference type="Gene3D" id="3.30.420.40">
    <property type="match status" value="1"/>
</dbReference>